<dbReference type="PROSITE" id="PS50160">
    <property type="entry name" value="DNA_LIGASE_A3"/>
    <property type="match status" value="1"/>
</dbReference>
<keyword evidence="11" id="KW-0269">Exonuclease</keyword>
<dbReference type="InterPro" id="IPR014143">
    <property type="entry name" value="NHEJ_ligase_prk"/>
</dbReference>
<dbReference type="OrthoDB" id="9802472at2"/>
<evidence type="ECO:0000256" key="6">
    <source>
        <dbReference type="ARBA" id="ARBA00022722"/>
    </source>
</evidence>
<dbReference type="SUPFAM" id="SSF50249">
    <property type="entry name" value="Nucleic acid-binding proteins"/>
    <property type="match status" value="1"/>
</dbReference>
<evidence type="ECO:0000256" key="2">
    <source>
        <dbReference type="ARBA" id="ARBA00012727"/>
    </source>
</evidence>
<dbReference type="PANTHER" id="PTHR42705">
    <property type="entry name" value="BIFUNCTIONAL NON-HOMOLOGOUS END JOINING PROTEIN LIGD"/>
    <property type="match status" value="1"/>
</dbReference>
<dbReference type="EMBL" id="LNYS01000017">
    <property type="protein sequence ID" value="KTD48063.1"/>
    <property type="molecule type" value="Genomic_DNA"/>
</dbReference>
<keyword evidence="8" id="KW-0547">Nucleotide-binding</keyword>
<dbReference type="InterPro" id="IPR014144">
    <property type="entry name" value="LigD_PE_domain"/>
</dbReference>
<evidence type="ECO:0000256" key="4">
    <source>
        <dbReference type="ARBA" id="ARBA00022679"/>
    </source>
</evidence>
<dbReference type="GO" id="GO:0006281">
    <property type="term" value="P:DNA repair"/>
    <property type="evidence" value="ECO:0007669"/>
    <property type="project" value="UniProtKB-KW"/>
</dbReference>
<dbReference type="Pfam" id="PF13298">
    <property type="entry name" value="LigD_N"/>
    <property type="match status" value="1"/>
</dbReference>
<dbReference type="GO" id="GO:0004527">
    <property type="term" value="F:exonuclease activity"/>
    <property type="evidence" value="ECO:0007669"/>
    <property type="project" value="UniProtKB-KW"/>
</dbReference>
<keyword evidence="3 22" id="KW-0436">Ligase</keyword>
<dbReference type="GO" id="GO:0046872">
    <property type="term" value="F:metal ion binding"/>
    <property type="evidence" value="ECO:0007669"/>
    <property type="project" value="UniProtKB-KW"/>
</dbReference>
<evidence type="ECO:0000256" key="17">
    <source>
        <dbReference type="ARBA" id="ARBA00023211"/>
    </source>
</evidence>
<dbReference type="CDD" id="cd07971">
    <property type="entry name" value="OBF_DNA_ligase_LigD"/>
    <property type="match status" value="1"/>
</dbReference>
<name>A0A0W0XUD5_9GAMM</name>
<keyword evidence="16" id="KW-0234">DNA repair</keyword>
<dbReference type="Gene3D" id="2.40.50.140">
    <property type="entry name" value="Nucleic acid-binding proteins"/>
    <property type="match status" value="1"/>
</dbReference>
<dbReference type="Gene3D" id="3.30.1490.70">
    <property type="match status" value="1"/>
</dbReference>
<dbReference type="CDD" id="cd04862">
    <property type="entry name" value="PaeLigD_Pol_like"/>
    <property type="match status" value="1"/>
</dbReference>
<dbReference type="PATRIC" id="fig|45073.5.peg.2255"/>
<evidence type="ECO:0000256" key="11">
    <source>
        <dbReference type="ARBA" id="ARBA00022839"/>
    </source>
</evidence>
<accession>A0A0W0XUD5</accession>
<keyword evidence="9" id="KW-0227">DNA damage</keyword>
<dbReference type="InterPro" id="IPR014145">
    <property type="entry name" value="LigD_pol_dom"/>
</dbReference>
<keyword evidence="12" id="KW-0067">ATP-binding</keyword>
<keyword evidence="14" id="KW-0238">DNA-binding</keyword>
<comment type="cofactor">
    <cofactor evidence="1">
        <name>Mn(2+)</name>
        <dbReference type="ChEBI" id="CHEBI:29035"/>
    </cofactor>
</comment>
<dbReference type="InterPro" id="IPR033651">
    <property type="entry name" value="PaeLigD_Pol-like"/>
</dbReference>
<evidence type="ECO:0000256" key="7">
    <source>
        <dbReference type="ARBA" id="ARBA00022723"/>
    </source>
</evidence>
<evidence type="ECO:0000256" key="5">
    <source>
        <dbReference type="ARBA" id="ARBA00022695"/>
    </source>
</evidence>
<evidence type="ECO:0000256" key="18">
    <source>
        <dbReference type="ARBA" id="ARBA00023268"/>
    </source>
</evidence>
<evidence type="ECO:0000256" key="10">
    <source>
        <dbReference type="ARBA" id="ARBA00022801"/>
    </source>
</evidence>
<feature type="domain" description="ATP-dependent DNA ligase family profile" evidence="21">
    <location>
        <begin position="315"/>
        <end position="397"/>
    </location>
</feature>
<dbReference type="InterPro" id="IPR012310">
    <property type="entry name" value="DNA_ligase_ATP-dep_cent"/>
</dbReference>
<comment type="caution">
    <text evidence="22">The sequence shown here is derived from an EMBL/GenBank/DDBJ whole genome shotgun (WGS) entry which is preliminary data.</text>
</comment>
<keyword evidence="15" id="KW-0233">DNA recombination</keyword>
<keyword evidence="6" id="KW-0540">Nuclease</keyword>
<dbReference type="RefSeq" id="WP_058508230.1">
    <property type="nucleotide sequence ID" value="NZ_CAAAIK010000054.1"/>
</dbReference>
<evidence type="ECO:0000256" key="9">
    <source>
        <dbReference type="ARBA" id="ARBA00022763"/>
    </source>
</evidence>
<dbReference type="Proteomes" id="UP000054618">
    <property type="component" value="Unassembled WGS sequence"/>
</dbReference>
<proteinExistence type="predicted"/>
<dbReference type="Pfam" id="PF21686">
    <property type="entry name" value="LigD_Prim-Pol"/>
    <property type="match status" value="1"/>
</dbReference>
<dbReference type="Pfam" id="PF04679">
    <property type="entry name" value="DNA_ligase_A_C"/>
    <property type="match status" value="1"/>
</dbReference>
<evidence type="ECO:0000259" key="21">
    <source>
        <dbReference type="PROSITE" id="PS50160"/>
    </source>
</evidence>
<dbReference type="NCBIfam" id="TIGR02779">
    <property type="entry name" value="NHEJ_ligase_lig"/>
    <property type="match status" value="1"/>
</dbReference>
<dbReference type="GO" id="GO:0006310">
    <property type="term" value="P:DNA recombination"/>
    <property type="evidence" value="ECO:0007669"/>
    <property type="project" value="UniProtKB-KW"/>
</dbReference>
<dbReference type="Gene3D" id="3.30.470.30">
    <property type="entry name" value="DNA ligase/mRNA capping enzyme"/>
    <property type="match status" value="1"/>
</dbReference>
<keyword evidence="5" id="KW-0548">Nucleotidyltransferase</keyword>
<dbReference type="AlphaFoldDB" id="A0A0W0XUD5"/>
<protein>
    <recommendedName>
        <fullName evidence="2">DNA ligase (ATP)</fullName>
        <ecNumber evidence="2">6.5.1.1</ecNumber>
    </recommendedName>
    <alternativeName>
        <fullName evidence="19">NHEJ DNA polymerase</fullName>
    </alternativeName>
</protein>
<evidence type="ECO:0000313" key="22">
    <source>
        <dbReference type="EMBL" id="KTD48063.1"/>
    </source>
</evidence>
<dbReference type="STRING" id="45073.Lqui_2136"/>
<evidence type="ECO:0000256" key="8">
    <source>
        <dbReference type="ARBA" id="ARBA00022741"/>
    </source>
</evidence>
<keyword evidence="23" id="KW-1185">Reference proteome</keyword>
<keyword evidence="10" id="KW-0378">Hydrolase</keyword>
<dbReference type="InterPro" id="IPR012309">
    <property type="entry name" value="DNA_ligase_ATP-dep_C"/>
</dbReference>
<dbReference type="GO" id="GO:0003677">
    <property type="term" value="F:DNA binding"/>
    <property type="evidence" value="ECO:0007669"/>
    <property type="project" value="UniProtKB-KW"/>
</dbReference>
<keyword evidence="17" id="KW-0464">Manganese</keyword>
<dbReference type="InterPro" id="IPR052171">
    <property type="entry name" value="NHEJ_LigD"/>
</dbReference>
<dbReference type="InterPro" id="IPR014146">
    <property type="entry name" value="LigD_ligase_dom"/>
</dbReference>
<dbReference type="Gene3D" id="3.90.920.10">
    <property type="entry name" value="DNA primase, PRIM domain"/>
    <property type="match status" value="1"/>
</dbReference>
<evidence type="ECO:0000256" key="13">
    <source>
        <dbReference type="ARBA" id="ARBA00022932"/>
    </source>
</evidence>
<keyword evidence="7" id="KW-0479">Metal-binding</keyword>
<evidence type="ECO:0000256" key="12">
    <source>
        <dbReference type="ARBA" id="ARBA00022840"/>
    </source>
</evidence>
<dbReference type="GO" id="GO:0005524">
    <property type="term" value="F:ATP binding"/>
    <property type="evidence" value="ECO:0007669"/>
    <property type="project" value="UniProtKB-KW"/>
</dbReference>
<keyword evidence="18" id="KW-0511">Multifunctional enzyme</keyword>
<dbReference type="Pfam" id="PF01068">
    <property type="entry name" value="DNA_ligase_A_M"/>
    <property type="match status" value="1"/>
</dbReference>
<dbReference type="GO" id="GO:0003910">
    <property type="term" value="F:DNA ligase (ATP) activity"/>
    <property type="evidence" value="ECO:0007669"/>
    <property type="project" value="UniProtKB-EC"/>
</dbReference>
<gene>
    <name evidence="22" type="primary">ligD_2</name>
    <name evidence="22" type="ORF">Lqui_2136</name>
</gene>
<dbReference type="InterPro" id="IPR012340">
    <property type="entry name" value="NA-bd_OB-fold"/>
</dbReference>
<dbReference type="EC" id="6.5.1.1" evidence="2"/>
<sequence length="824" mass="94679">MGLGQYRAKRNFSRTREPPGCESFTNQFRFVIQKHQASHLHYDFRLELQGVLKSWAVPRGPSSNPAIKRTAFQTEDHPLDYAEFEGEIPKGEYGAGTVILWDNGIWEPLDDNPIGCFYKGHLRFSLHGEKLQGDWELIRSATENTWRLVKMNDEFSDFNPIPIVDRMPASVLSGLTLEEFADNPHAKPQLVHRSAKQRIDERLARLHNEAMPEKMSPQLATLADIPPTGDAWLHEIKWDGYRMLAFKKGDTVYIMSRNHIDWTISFQVIADKIRLLPFENLILDGEMVIFDESNRASFQCMQNAIDAGSHSPFRYYCYDMPYYHSKSLLSLPLIERKSLLKAVLRQAPSAIRYNDHIIGEGREVFANACRLGLEGIVSKLADSPYQTKRSKSWLKIKCVKRQEYVIAGFTPPQGARRYFGSLYLGVFNEKGKLEYSGNVGTGFTEASLKTVYQALLPLVIEKNPFTTNPPGCRTATWVKPELVAEVEFSEWTKESNLRHPSFKGLRRDKTAKTIHREETLTVSLLEKVVPESAKPSEKSRVRLSHPEKLLYPEDGISKQQLYDYYEAVAEWMLPFIRERPLTLLRCPEGYQHCFYQKHRTASSSPALKPIPIQDKKTRQWEDYLTVEDEKGLLSLVQMGVLEIHPWGSTIAHLEQADVIVFDLDPAPDVAWNEVVLAAQTVRHYLNTMQLTSFVKTTGGKGLHVVAPILPEHDWDAIKRFTKAFVQTLETIAPDRYVSNMAKKKRQGKVFIDYLRNQWDTTAIAPYSTRARPKAPVAVPLHWDELTDQFEDTFYTLHSLLKRLHTLRENPWQSFFTLHQSLDLD</sequence>
<evidence type="ECO:0000313" key="23">
    <source>
        <dbReference type="Proteomes" id="UP000054618"/>
    </source>
</evidence>
<dbReference type="NCBIfam" id="NF004628">
    <property type="entry name" value="PRK05972.1"/>
    <property type="match status" value="1"/>
</dbReference>
<evidence type="ECO:0000256" key="1">
    <source>
        <dbReference type="ARBA" id="ARBA00001936"/>
    </source>
</evidence>
<comment type="catalytic activity">
    <reaction evidence="20">
        <text>ATP + (deoxyribonucleotide)n-3'-hydroxyl + 5'-phospho-(deoxyribonucleotide)m = (deoxyribonucleotide)n+m + AMP + diphosphate.</text>
        <dbReference type="EC" id="6.5.1.1"/>
    </reaction>
</comment>
<dbReference type="NCBIfam" id="TIGR02776">
    <property type="entry name" value="NHEJ_ligase_prk"/>
    <property type="match status" value="1"/>
</dbReference>
<dbReference type="GO" id="GO:0003887">
    <property type="term" value="F:DNA-directed DNA polymerase activity"/>
    <property type="evidence" value="ECO:0007669"/>
    <property type="project" value="UniProtKB-KW"/>
</dbReference>
<evidence type="ECO:0000256" key="20">
    <source>
        <dbReference type="ARBA" id="ARBA00034003"/>
    </source>
</evidence>
<evidence type="ECO:0000256" key="15">
    <source>
        <dbReference type="ARBA" id="ARBA00023172"/>
    </source>
</evidence>
<dbReference type="CDD" id="cd07906">
    <property type="entry name" value="Adenylation_DNA_ligase_LigD_LigC"/>
    <property type="match status" value="1"/>
</dbReference>
<dbReference type="NCBIfam" id="TIGR02777">
    <property type="entry name" value="LigD_PE_dom"/>
    <property type="match status" value="1"/>
</dbReference>
<keyword evidence="13" id="KW-0239">DNA-directed DNA polymerase</keyword>
<organism evidence="22 23">
    <name type="scientific">Legionella quinlivanii</name>
    <dbReference type="NCBI Taxonomy" id="45073"/>
    <lineage>
        <taxon>Bacteria</taxon>
        <taxon>Pseudomonadati</taxon>
        <taxon>Pseudomonadota</taxon>
        <taxon>Gammaproteobacteria</taxon>
        <taxon>Legionellales</taxon>
        <taxon>Legionellaceae</taxon>
        <taxon>Legionella</taxon>
    </lineage>
</organism>
<dbReference type="NCBIfam" id="TIGR02778">
    <property type="entry name" value="ligD_pol"/>
    <property type="match status" value="1"/>
</dbReference>
<evidence type="ECO:0000256" key="3">
    <source>
        <dbReference type="ARBA" id="ARBA00022598"/>
    </source>
</evidence>
<keyword evidence="4" id="KW-0808">Transferase</keyword>
<dbReference type="PANTHER" id="PTHR42705:SF2">
    <property type="entry name" value="BIFUNCTIONAL NON-HOMOLOGOUS END JOINING PROTEIN LIGD"/>
    <property type="match status" value="1"/>
</dbReference>
<dbReference type="SUPFAM" id="SSF56091">
    <property type="entry name" value="DNA ligase/mRNA capping enzyme, catalytic domain"/>
    <property type="match status" value="1"/>
</dbReference>
<evidence type="ECO:0000256" key="14">
    <source>
        <dbReference type="ARBA" id="ARBA00023125"/>
    </source>
</evidence>
<evidence type="ECO:0000256" key="19">
    <source>
        <dbReference type="ARBA" id="ARBA00029943"/>
    </source>
</evidence>
<evidence type="ECO:0000256" key="16">
    <source>
        <dbReference type="ARBA" id="ARBA00023204"/>
    </source>
</evidence>
<reference evidence="22 23" key="1">
    <citation type="submission" date="2015-11" db="EMBL/GenBank/DDBJ databases">
        <title>Genomic analysis of 38 Legionella species identifies large and diverse effector repertoires.</title>
        <authorList>
            <person name="Burstein D."/>
            <person name="Amaro F."/>
            <person name="Zusman T."/>
            <person name="Lifshitz Z."/>
            <person name="Cohen O."/>
            <person name="Gilbert J.A."/>
            <person name="Pupko T."/>
            <person name="Shuman H.A."/>
            <person name="Segal G."/>
        </authorList>
    </citation>
    <scope>NUCLEOTIDE SEQUENCE [LARGE SCALE GENOMIC DNA]</scope>
    <source>
        <strain evidence="22 23">CDC#1442-AUS-E</strain>
    </source>
</reference>